<sequence length="320" mass="35284">MERQRLKDKFIGALVGTFVGDTLGMAVEGYSLNQIEAEYGHIEHMLEARLGSGTYTDDTEMMIGVAESLIAVNGFDGKDMANKFITNLNLDRGYGSGTIQALNNIKAGTSWQEAGKYVFGNGSFGNGSAMRVAPIGVFYHDNYEKLKEKAKKSSLITHAHPLGKTGATLQALTVGYAINQASDSDFSVENYLNFLSKLLDLDSKEFSHKFRLINEYLDDQPNKEQVAKELGSDTRVFNSVPTSIYSFLANLNEFRDAVLYAINLGGDTDTVGAMTGAIAGAYHGFDKIPKDWLNNLENNKKGLDYIINLGERLFELRYNC</sequence>
<feature type="binding site" evidence="3">
    <location>
        <position position="267"/>
    </location>
    <ligand>
        <name>Mg(2+)</name>
        <dbReference type="ChEBI" id="CHEBI:18420"/>
        <label>1</label>
    </ligand>
</feature>
<feature type="binding site" evidence="3">
    <location>
        <position position="56"/>
    </location>
    <ligand>
        <name>Mg(2+)</name>
        <dbReference type="ChEBI" id="CHEBI:18420"/>
        <label>1</label>
    </ligand>
</feature>
<keyword evidence="3" id="KW-0460">Magnesium</keyword>
<keyword evidence="5" id="KW-1185">Reference proteome</keyword>
<dbReference type="OrthoDB" id="9798107at2"/>
<comment type="similarity">
    <text evidence="1">Belongs to the ADP-ribosylglycohydrolase family.</text>
</comment>
<organism evidence="4 5">
    <name type="scientific">Selenihalanaerobacter shriftii</name>
    <dbReference type="NCBI Taxonomy" id="142842"/>
    <lineage>
        <taxon>Bacteria</taxon>
        <taxon>Bacillati</taxon>
        <taxon>Bacillota</taxon>
        <taxon>Clostridia</taxon>
        <taxon>Halanaerobiales</taxon>
        <taxon>Halobacteroidaceae</taxon>
        <taxon>Selenihalanaerobacter</taxon>
    </lineage>
</organism>
<accession>A0A1T4PBR8</accession>
<evidence type="ECO:0000256" key="3">
    <source>
        <dbReference type="PIRSR" id="PIRSR605502-1"/>
    </source>
</evidence>
<dbReference type="SUPFAM" id="SSF101478">
    <property type="entry name" value="ADP-ribosylglycohydrolase"/>
    <property type="match status" value="1"/>
</dbReference>
<dbReference type="PANTHER" id="PTHR16222">
    <property type="entry name" value="ADP-RIBOSYLGLYCOHYDROLASE"/>
    <property type="match status" value="1"/>
</dbReference>
<comment type="cofactor">
    <cofactor evidence="3">
        <name>Mg(2+)</name>
        <dbReference type="ChEBI" id="CHEBI:18420"/>
    </cofactor>
    <text evidence="3">Binds 2 magnesium ions per subunit.</text>
</comment>
<proteinExistence type="inferred from homology"/>
<reference evidence="5" key="1">
    <citation type="submission" date="2017-02" db="EMBL/GenBank/DDBJ databases">
        <authorList>
            <person name="Varghese N."/>
            <person name="Submissions S."/>
        </authorList>
    </citation>
    <scope>NUCLEOTIDE SEQUENCE [LARGE SCALE GENOMIC DNA]</scope>
    <source>
        <strain evidence="5">ATCC BAA-73</strain>
    </source>
</reference>
<dbReference type="GO" id="GO:0016787">
    <property type="term" value="F:hydrolase activity"/>
    <property type="evidence" value="ECO:0007669"/>
    <property type="project" value="UniProtKB-KW"/>
</dbReference>
<evidence type="ECO:0000313" key="5">
    <source>
        <dbReference type="Proteomes" id="UP000190625"/>
    </source>
</evidence>
<protein>
    <submittedName>
        <fullName evidence="4">Poly(ADP-ribose) glycohydrolase ARH3</fullName>
    </submittedName>
</protein>
<dbReference type="GO" id="GO:0046872">
    <property type="term" value="F:metal ion binding"/>
    <property type="evidence" value="ECO:0007669"/>
    <property type="project" value="UniProtKB-KW"/>
</dbReference>
<dbReference type="Proteomes" id="UP000190625">
    <property type="component" value="Unassembled WGS sequence"/>
</dbReference>
<evidence type="ECO:0000256" key="1">
    <source>
        <dbReference type="ARBA" id="ARBA00010702"/>
    </source>
</evidence>
<keyword evidence="3" id="KW-0479">Metal-binding</keyword>
<feature type="binding site" evidence="3">
    <location>
        <position position="57"/>
    </location>
    <ligand>
        <name>Mg(2+)</name>
        <dbReference type="ChEBI" id="CHEBI:18420"/>
        <label>1</label>
    </ligand>
</feature>
<dbReference type="InterPro" id="IPR036705">
    <property type="entry name" value="Ribosyl_crysJ1_sf"/>
</dbReference>
<dbReference type="STRING" id="142842.SAMN02745118_02091"/>
<feature type="binding site" evidence="3">
    <location>
        <position position="58"/>
    </location>
    <ligand>
        <name>Mg(2+)</name>
        <dbReference type="ChEBI" id="CHEBI:18420"/>
        <label>1</label>
    </ligand>
</feature>
<dbReference type="Pfam" id="PF03747">
    <property type="entry name" value="ADP_ribosyl_GH"/>
    <property type="match status" value="1"/>
</dbReference>
<evidence type="ECO:0000256" key="2">
    <source>
        <dbReference type="ARBA" id="ARBA00022801"/>
    </source>
</evidence>
<dbReference type="AlphaFoldDB" id="A0A1T4PBR8"/>
<feature type="binding site" evidence="3">
    <location>
        <position position="269"/>
    </location>
    <ligand>
        <name>Mg(2+)</name>
        <dbReference type="ChEBI" id="CHEBI:18420"/>
        <label>1</label>
    </ligand>
</feature>
<dbReference type="PANTHER" id="PTHR16222:SF24">
    <property type="entry name" value="ADP-RIBOSYLHYDROLASE ARH3"/>
    <property type="match status" value="1"/>
</dbReference>
<evidence type="ECO:0000313" key="4">
    <source>
        <dbReference type="EMBL" id="SJZ88278.1"/>
    </source>
</evidence>
<dbReference type="Gene3D" id="1.10.4080.10">
    <property type="entry name" value="ADP-ribosylation/Crystallin J1"/>
    <property type="match status" value="1"/>
</dbReference>
<dbReference type="InterPro" id="IPR005502">
    <property type="entry name" value="Ribosyl_crysJ1"/>
</dbReference>
<gene>
    <name evidence="4" type="ORF">SAMN02745118_02091</name>
</gene>
<dbReference type="RefSeq" id="WP_078810526.1">
    <property type="nucleotide sequence ID" value="NZ_FUWM01000018.1"/>
</dbReference>
<keyword evidence="2 4" id="KW-0378">Hydrolase</keyword>
<dbReference type="EMBL" id="FUWM01000018">
    <property type="protein sequence ID" value="SJZ88278.1"/>
    <property type="molecule type" value="Genomic_DNA"/>
</dbReference>
<feature type="binding site" evidence="3">
    <location>
        <position position="270"/>
    </location>
    <ligand>
        <name>Mg(2+)</name>
        <dbReference type="ChEBI" id="CHEBI:18420"/>
        <label>1</label>
    </ligand>
</feature>
<dbReference type="InterPro" id="IPR050792">
    <property type="entry name" value="ADP-ribosylglycohydrolase"/>
</dbReference>
<name>A0A1T4PBR8_9FIRM</name>